<dbReference type="RefSeq" id="WP_343874669.1">
    <property type="nucleotide sequence ID" value="NZ_BAAAIX010000027.1"/>
</dbReference>
<name>A0ABW4RXN6_9ACTN</name>
<dbReference type="EMBL" id="JBHUFZ010000019">
    <property type="protein sequence ID" value="MFD1890363.1"/>
    <property type="molecule type" value="Genomic_DNA"/>
</dbReference>
<sequence>MDNRPRRRDERGLSVSALGSVLVMALFLVAGLVIDGGARARAHRRAEVAAAVAVRQGSDASAADRLVGRDGTGAALGAARQALADEGVEGEASLSAGVITVTTRAESETTFLSLLGIDRLEATGSASGELRRPRP</sequence>
<keyword evidence="1" id="KW-1133">Transmembrane helix</keyword>
<reference evidence="3" key="1">
    <citation type="journal article" date="2019" name="Int. J. Syst. Evol. Microbiol.">
        <title>The Global Catalogue of Microorganisms (GCM) 10K type strain sequencing project: providing services to taxonomists for standard genome sequencing and annotation.</title>
        <authorList>
            <consortium name="The Broad Institute Genomics Platform"/>
            <consortium name="The Broad Institute Genome Sequencing Center for Infectious Disease"/>
            <person name="Wu L."/>
            <person name="Ma J."/>
        </authorList>
    </citation>
    <scope>NUCLEOTIDE SEQUENCE [LARGE SCALE GENOMIC DNA]</scope>
    <source>
        <strain evidence="3">CAIM 431</strain>
    </source>
</reference>
<keyword evidence="1" id="KW-0472">Membrane</keyword>
<proteinExistence type="predicted"/>
<organism evidence="2 3">
    <name type="scientific">Luteococcus peritonei</name>
    <dbReference type="NCBI Taxonomy" id="88874"/>
    <lineage>
        <taxon>Bacteria</taxon>
        <taxon>Bacillati</taxon>
        <taxon>Actinomycetota</taxon>
        <taxon>Actinomycetes</taxon>
        <taxon>Propionibacteriales</taxon>
        <taxon>Propionibacteriaceae</taxon>
        <taxon>Luteococcus</taxon>
    </lineage>
</organism>
<keyword evidence="3" id="KW-1185">Reference proteome</keyword>
<comment type="caution">
    <text evidence="2">The sequence shown here is derived from an EMBL/GenBank/DDBJ whole genome shotgun (WGS) entry which is preliminary data.</text>
</comment>
<dbReference type="Proteomes" id="UP001597326">
    <property type="component" value="Unassembled WGS sequence"/>
</dbReference>
<evidence type="ECO:0000313" key="3">
    <source>
        <dbReference type="Proteomes" id="UP001597326"/>
    </source>
</evidence>
<evidence type="ECO:0000313" key="2">
    <source>
        <dbReference type="EMBL" id="MFD1890363.1"/>
    </source>
</evidence>
<evidence type="ECO:0000256" key="1">
    <source>
        <dbReference type="SAM" id="Phobius"/>
    </source>
</evidence>
<keyword evidence="1" id="KW-0812">Transmembrane</keyword>
<accession>A0ABW4RXN6</accession>
<protein>
    <submittedName>
        <fullName evidence="2">Pilus assembly protein TadE</fullName>
    </submittedName>
</protein>
<gene>
    <name evidence="2" type="ORF">ACFSCS_09245</name>
</gene>
<feature type="transmembrane region" description="Helical" evidence="1">
    <location>
        <begin position="12"/>
        <end position="34"/>
    </location>
</feature>